<proteinExistence type="predicted"/>
<reference evidence="2" key="1">
    <citation type="journal article" date="2019" name="Microbiol. Resour. Announc.">
        <title>Draft Genomic Sequences of Streptomyces misionensis and Streptomyces albidoflavus, bacteria applied for phytopathogen biocontrol.</title>
        <authorList>
            <person name="Pylro V."/>
            <person name="Dias A."/>
            <person name="Andreote F."/>
            <person name="Varani A."/>
            <person name="Andreote C."/>
            <person name="Bernardo E."/>
            <person name="Martins T."/>
        </authorList>
    </citation>
    <scope>NUCLEOTIDE SEQUENCE [LARGE SCALE GENOMIC DNA]</scope>
    <source>
        <strain evidence="2">66</strain>
    </source>
</reference>
<dbReference type="InterPro" id="IPR000719">
    <property type="entry name" value="Prot_kinase_dom"/>
</dbReference>
<feature type="domain" description="Protein kinase" evidence="1">
    <location>
        <begin position="1"/>
        <end position="297"/>
    </location>
</feature>
<protein>
    <recommendedName>
        <fullName evidence="1">Protein kinase domain-containing protein</fullName>
    </recommendedName>
</protein>
<accession>A0A5C6J112</accession>
<evidence type="ECO:0000313" key="3">
    <source>
        <dbReference type="Proteomes" id="UP000320481"/>
    </source>
</evidence>
<dbReference type="Proteomes" id="UP000320481">
    <property type="component" value="Unassembled WGS sequence"/>
</dbReference>
<name>A0A5C6J112_9ACTN</name>
<dbReference type="GO" id="GO:0005524">
    <property type="term" value="F:ATP binding"/>
    <property type="evidence" value="ECO:0007669"/>
    <property type="project" value="InterPro"/>
</dbReference>
<evidence type="ECO:0000259" key="1">
    <source>
        <dbReference type="PROSITE" id="PS50011"/>
    </source>
</evidence>
<dbReference type="PROSITE" id="PS50011">
    <property type="entry name" value="PROTEIN_KINASE_DOM"/>
    <property type="match status" value="1"/>
</dbReference>
<dbReference type="SUPFAM" id="SSF56112">
    <property type="entry name" value="Protein kinase-like (PK-like)"/>
    <property type="match status" value="1"/>
</dbReference>
<dbReference type="InterPro" id="IPR011009">
    <property type="entry name" value="Kinase-like_dom_sf"/>
</dbReference>
<dbReference type="Gene3D" id="1.10.510.10">
    <property type="entry name" value="Transferase(Phosphotransferase) domain 1"/>
    <property type="match status" value="1"/>
</dbReference>
<dbReference type="EMBL" id="VOGW01000169">
    <property type="protein sequence ID" value="TWV34904.1"/>
    <property type="molecule type" value="Genomic_DNA"/>
</dbReference>
<dbReference type="SMART" id="SM00220">
    <property type="entry name" value="S_TKc"/>
    <property type="match status" value="1"/>
</dbReference>
<dbReference type="Pfam" id="PF06293">
    <property type="entry name" value="Kdo"/>
    <property type="match status" value="1"/>
</dbReference>
<dbReference type="AlphaFoldDB" id="A0A5C6J112"/>
<organism evidence="2 3">
    <name type="scientific">Streptomyces misionensis</name>
    <dbReference type="NCBI Taxonomy" id="67331"/>
    <lineage>
        <taxon>Bacteria</taxon>
        <taxon>Bacillati</taxon>
        <taxon>Actinomycetota</taxon>
        <taxon>Actinomycetes</taxon>
        <taxon>Kitasatosporales</taxon>
        <taxon>Streptomycetaceae</taxon>
        <taxon>Streptomyces</taxon>
    </lineage>
</organism>
<sequence>MTQAVPRLVTVDARPAHGRAEVEALAGLPARWRPVVGGYGVEVWRVSGPQDARMLKTGTGAAAARVVREAAVWEQIAGVVPAASYGRGVRHGSGEGWAWLTTPWLDSPSLWDLYAPVRGRADEVREQALAAAVAVCLAVAGAHRAGWVHGDLQPHHIILAPDEAQLIDWSSAWSPTSGLPPVATHTSGSVHQASYELLARSDGLHAAVATVADDVWALAASIWMAASGRWPRNYRCLGIDPSSFTETELARVVSRHRAPLGRIGHWPELETALRTVLDAPEASRPTAAELGRNLRAL</sequence>
<keyword evidence="3" id="KW-1185">Reference proteome</keyword>
<comment type="caution">
    <text evidence="2">The sequence shown here is derived from an EMBL/GenBank/DDBJ whole genome shotgun (WGS) entry which is preliminary data.</text>
</comment>
<gene>
    <name evidence="2" type="ORF">FRZ03_27805</name>
</gene>
<evidence type="ECO:0000313" key="2">
    <source>
        <dbReference type="EMBL" id="TWV34904.1"/>
    </source>
</evidence>
<dbReference type="GO" id="GO:0004672">
    <property type="term" value="F:protein kinase activity"/>
    <property type="evidence" value="ECO:0007669"/>
    <property type="project" value="InterPro"/>
</dbReference>